<organism evidence="2 3">
    <name type="scientific">Caldalkalibacillus uzonensis</name>
    <dbReference type="NCBI Taxonomy" id="353224"/>
    <lineage>
        <taxon>Bacteria</taxon>
        <taxon>Bacillati</taxon>
        <taxon>Bacillota</taxon>
        <taxon>Bacilli</taxon>
        <taxon>Bacillales</taxon>
        <taxon>Bacillaceae</taxon>
        <taxon>Caldalkalibacillus</taxon>
    </lineage>
</organism>
<evidence type="ECO:0000313" key="2">
    <source>
        <dbReference type="EMBL" id="MDQ0338199.1"/>
    </source>
</evidence>
<reference evidence="2 3" key="1">
    <citation type="submission" date="2023-07" db="EMBL/GenBank/DDBJ databases">
        <title>Genomic Encyclopedia of Type Strains, Phase IV (KMG-IV): sequencing the most valuable type-strain genomes for metagenomic binning, comparative biology and taxonomic classification.</title>
        <authorList>
            <person name="Goeker M."/>
        </authorList>
    </citation>
    <scope>NUCLEOTIDE SEQUENCE [LARGE SCALE GENOMIC DNA]</scope>
    <source>
        <strain evidence="2 3">DSM 17740</strain>
    </source>
</reference>
<protein>
    <recommendedName>
        <fullName evidence="1">UGSC-like domain-containing protein</fullName>
    </recommendedName>
</protein>
<dbReference type="Pfam" id="PF24696">
    <property type="entry name" value="UGSC"/>
    <property type="match status" value="1"/>
</dbReference>
<evidence type="ECO:0000313" key="3">
    <source>
        <dbReference type="Proteomes" id="UP001232445"/>
    </source>
</evidence>
<evidence type="ECO:0000259" key="1">
    <source>
        <dbReference type="Pfam" id="PF24696"/>
    </source>
</evidence>
<gene>
    <name evidence="2" type="ORF">J2S00_000983</name>
</gene>
<dbReference type="InterPro" id="IPR057767">
    <property type="entry name" value="UGSC-like_dom"/>
</dbReference>
<comment type="caution">
    <text evidence="2">The sequence shown here is derived from an EMBL/GenBank/DDBJ whole genome shotgun (WGS) entry which is preliminary data.</text>
</comment>
<dbReference type="Proteomes" id="UP001232445">
    <property type="component" value="Unassembled WGS sequence"/>
</dbReference>
<dbReference type="EMBL" id="JAUSUQ010000003">
    <property type="protein sequence ID" value="MDQ0338199.1"/>
    <property type="molecule type" value="Genomic_DNA"/>
</dbReference>
<feature type="domain" description="UGSC-like" evidence="1">
    <location>
        <begin position="2"/>
        <end position="70"/>
    </location>
</feature>
<keyword evidence="3" id="KW-1185">Reference proteome</keyword>
<proteinExistence type="predicted"/>
<sequence length="74" mass="8273">MLDGIYAEEHKVPAVVICTEAFSIQCQNMARVHGYSHLPLVEINHPLSTAAEETMLQEAMRILPDVLKAIIEKN</sequence>
<name>A0ABU0CP58_9BACI</name>
<accession>A0ABU0CP58</accession>